<evidence type="ECO:0000256" key="6">
    <source>
        <dbReference type="ARBA" id="ARBA00023136"/>
    </source>
</evidence>
<evidence type="ECO:0000256" key="1">
    <source>
        <dbReference type="ARBA" id="ARBA00004442"/>
    </source>
</evidence>
<evidence type="ECO:0000256" key="3">
    <source>
        <dbReference type="ARBA" id="ARBA00022448"/>
    </source>
</evidence>
<protein>
    <submittedName>
        <fullName evidence="9">TolC family outer membrane protein</fullName>
    </submittedName>
</protein>
<dbReference type="InterPro" id="IPR010130">
    <property type="entry name" value="T1SS_OMP_TolC"/>
</dbReference>
<keyword evidence="3" id="KW-0813">Transport</keyword>
<keyword evidence="8" id="KW-0732">Signal</keyword>
<evidence type="ECO:0000256" key="8">
    <source>
        <dbReference type="SAM" id="SignalP"/>
    </source>
</evidence>
<dbReference type="Proteomes" id="UP001449225">
    <property type="component" value="Unassembled WGS sequence"/>
</dbReference>
<dbReference type="InterPro" id="IPR003423">
    <property type="entry name" value="OMP_efflux"/>
</dbReference>
<keyword evidence="4" id="KW-1134">Transmembrane beta strand</keyword>
<dbReference type="NCBIfam" id="TIGR01844">
    <property type="entry name" value="type_I_sec_TolC"/>
    <property type="match status" value="1"/>
</dbReference>
<comment type="similarity">
    <text evidence="2">Belongs to the outer membrane factor (OMF) (TC 1.B.17) family.</text>
</comment>
<comment type="subcellular location">
    <subcellularLocation>
        <location evidence="1">Cell outer membrane</location>
    </subcellularLocation>
</comment>
<keyword evidence="7" id="KW-0998">Cell outer membrane</keyword>
<evidence type="ECO:0000256" key="5">
    <source>
        <dbReference type="ARBA" id="ARBA00022692"/>
    </source>
</evidence>
<dbReference type="PANTHER" id="PTHR30026:SF20">
    <property type="entry name" value="OUTER MEMBRANE PROTEIN TOLC"/>
    <property type="match status" value="1"/>
</dbReference>
<dbReference type="PANTHER" id="PTHR30026">
    <property type="entry name" value="OUTER MEMBRANE PROTEIN TOLC"/>
    <property type="match status" value="1"/>
</dbReference>
<accession>A0ABU9TNN5</accession>
<feature type="signal peptide" evidence="8">
    <location>
        <begin position="1"/>
        <end position="26"/>
    </location>
</feature>
<sequence>MKTKQFLQASCLTLAVSVALTSQVNAGQLADIYQLALANDPQLKAAEAAYNADKEIEAQSRASLLPNLSLDASTKSIDSDTANYNNHGYTLSLTQPVFNAASWFTFKQGKVLSQQAALQFDLEQQTLISRTVEAYLSVLRAKSELQTSEAQERAIKRRLDQVNAQFEVGLIANTDVQEAQASYDNARVARIAAEGDLDNSYEELARLTGKSFDVIAQLSNDYPIEEPSPAQAQPWLDKAMTSNLNLKIANLSTEAARRAAQAGHAGHYPTLNLTANYDYDEGTSVSNDGSDTSSIGLTLSVPLFSGGSVSSKSRELEQRLVQSQFNRDDTLRAVTQSTRSLLRNLRTGALSVQALKQSIKSSETALQATEEGYNVGTRNVVDVLQAEQQLYSSQRDYASARFDFVQNLITFKQQLGTLSPEDINELDSWLK</sequence>
<dbReference type="SUPFAM" id="SSF56954">
    <property type="entry name" value="Outer membrane efflux proteins (OEP)"/>
    <property type="match status" value="1"/>
</dbReference>
<keyword evidence="6" id="KW-0472">Membrane</keyword>
<evidence type="ECO:0000256" key="7">
    <source>
        <dbReference type="ARBA" id="ARBA00023237"/>
    </source>
</evidence>
<comment type="caution">
    <text evidence="9">The sequence shown here is derived from an EMBL/GenBank/DDBJ whole genome shotgun (WGS) entry which is preliminary data.</text>
</comment>
<dbReference type="Pfam" id="PF02321">
    <property type="entry name" value="OEP"/>
    <property type="match status" value="2"/>
</dbReference>
<name>A0ABU9TNN5_9GAMM</name>
<keyword evidence="10" id="KW-1185">Reference proteome</keyword>
<gene>
    <name evidence="9" type="ORF">WNY58_02190</name>
</gene>
<keyword evidence="5" id="KW-0812">Transmembrane</keyword>
<proteinExistence type="inferred from homology"/>
<reference evidence="9 10" key="1">
    <citation type="submission" date="2024-03" db="EMBL/GenBank/DDBJ databases">
        <title>Community enrichment and isolation of bacterial strains for fucoidan degradation.</title>
        <authorList>
            <person name="Sichert A."/>
        </authorList>
    </citation>
    <scope>NUCLEOTIDE SEQUENCE [LARGE SCALE GENOMIC DNA]</scope>
    <source>
        <strain evidence="9 10">AS76</strain>
    </source>
</reference>
<evidence type="ECO:0000256" key="2">
    <source>
        <dbReference type="ARBA" id="ARBA00007613"/>
    </source>
</evidence>
<evidence type="ECO:0000313" key="9">
    <source>
        <dbReference type="EMBL" id="MEM5535192.1"/>
    </source>
</evidence>
<organism evidence="9 10">
    <name type="scientific">Neptuniibacter pectenicola</name>
    <dbReference type="NCBI Taxonomy" id="1806669"/>
    <lineage>
        <taxon>Bacteria</taxon>
        <taxon>Pseudomonadati</taxon>
        <taxon>Pseudomonadota</taxon>
        <taxon>Gammaproteobacteria</taxon>
        <taxon>Oceanospirillales</taxon>
        <taxon>Oceanospirillaceae</taxon>
        <taxon>Neptuniibacter</taxon>
    </lineage>
</organism>
<dbReference type="RefSeq" id="WP_067983255.1">
    <property type="nucleotide sequence ID" value="NZ_JBBMRA010000001.1"/>
</dbReference>
<evidence type="ECO:0000313" key="10">
    <source>
        <dbReference type="Proteomes" id="UP001449225"/>
    </source>
</evidence>
<dbReference type="Gene3D" id="1.20.1600.10">
    <property type="entry name" value="Outer membrane efflux proteins (OEP)"/>
    <property type="match status" value="1"/>
</dbReference>
<dbReference type="InterPro" id="IPR051906">
    <property type="entry name" value="TolC-like"/>
</dbReference>
<dbReference type="EMBL" id="JBBMRA010000001">
    <property type="protein sequence ID" value="MEM5535192.1"/>
    <property type="molecule type" value="Genomic_DNA"/>
</dbReference>
<feature type="chain" id="PRO_5047260903" evidence="8">
    <location>
        <begin position="27"/>
        <end position="431"/>
    </location>
</feature>
<evidence type="ECO:0000256" key="4">
    <source>
        <dbReference type="ARBA" id="ARBA00022452"/>
    </source>
</evidence>